<evidence type="ECO:0000313" key="2">
    <source>
        <dbReference type="Proteomes" id="UP000030641"/>
    </source>
</evidence>
<protein>
    <submittedName>
        <fullName evidence="1">Uncharacterized protein</fullName>
    </submittedName>
</protein>
<dbReference type="Proteomes" id="UP000030641">
    <property type="component" value="Unassembled WGS sequence"/>
</dbReference>
<proteinExistence type="predicted"/>
<organism evidence="1 2">
    <name type="scientific">Aureobasidium subglaciale (strain EXF-2481)</name>
    <name type="common">Aureobasidium pullulans var. subglaciale</name>
    <dbReference type="NCBI Taxonomy" id="1043005"/>
    <lineage>
        <taxon>Eukaryota</taxon>
        <taxon>Fungi</taxon>
        <taxon>Dikarya</taxon>
        <taxon>Ascomycota</taxon>
        <taxon>Pezizomycotina</taxon>
        <taxon>Dothideomycetes</taxon>
        <taxon>Dothideomycetidae</taxon>
        <taxon>Dothideales</taxon>
        <taxon>Saccotheciaceae</taxon>
        <taxon>Aureobasidium</taxon>
    </lineage>
</organism>
<dbReference type="HOGENOM" id="CLU_1948421_0_0_1"/>
<dbReference type="GeneID" id="25371655"/>
<gene>
    <name evidence="1" type="ORF">AUEXF2481DRAFT_81680</name>
</gene>
<keyword evidence="2" id="KW-1185">Reference proteome</keyword>
<dbReference type="EMBL" id="KL584767">
    <property type="protein sequence ID" value="KEQ93051.1"/>
    <property type="molecule type" value="Genomic_DNA"/>
</dbReference>
<name>A0A074Z1W1_AURSE</name>
<dbReference type="AlphaFoldDB" id="A0A074Z1W1"/>
<dbReference type="RefSeq" id="XP_013341649.1">
    <property type="nucleotide sequence ID" value="XM_013486195.1"/>
</dbReference>
<reference evidence="1 2" key="1">
    <citation type="journal article" date="2014" name="BMC Genomics">
        <title>Genome sequencing of four Aureobasidium pullulans varieties: biotechnological potential, stress tolerance, and description of new species.</title>
        <authorList>
            <person name="Gostin Ar C."/>
            <person name="Ohm R.A."/>
            <person name="Kogej T."/>
            <person name="Sonjak S."/>
            <person name="Turk M."/>
            <person name="Zajc J."/>
            <person name="Zalar P."/>
            <person name="Grube M."/>
            <person name="Sun H."/>
            <person name="Han J."/>
            <person name="Sharma A."/>
            <person name="Chiniquy J."/>
            <person name="Ngan C.Y."/>
            <person name="Lipzen A."/>
            <person name="Barry K."/>
            <person name="Grigoriev I.V."/>
            <person name="Gunde-Cimerman N."/>
        </authorList>
    </citation>
    <scope>NUCLEOTIDE SEQUENCE [LARGE SCALE GENOMIC DNA]</scope>
    <source>
        <strain evidence="1 2">EXF-2481</strain>
    </source>
</reference>
<dbReference type="OrthoDB" id="3942151at2759"/>
<accession>A0A074Z1W1</accession>
<dbReference type="InParanoid" id="A0A074Z1W1"/>
<evidence type="ECO:0000313" key="1">
    <source>
        <dbReference type="EMBL" id="KEQ93051.1"/>
    </source>
</evidence>
<sequence>MTLGVAIPTSVLGLYAQMATSLPSNAVVSHTSAGPTIWTVNNILVDTITSPLADTLTLFVTGVYLGGEEIARKIMFLGDVVSRGYLTRDQINFGPEFPSPGLEEHQHYMVFGQYSRHKSCLHTGPAKHL</sequence>